<evidence type="ECO:0000256" key="1">
    <source>
        <dbReference type="ARBA" id="ARBA00023002"/>
    </source>
</evidence>
<evidence type="ECO:0000256" key="2">
    <source>
        <dbReference type="ARBA" id="ARBA00023445"/>
    </source>
</evidence>
<gene>
    <name evidence="4" type="ORF">CALCODRAFT_437243</name>
</gene>
<feature type="domain" description="NAD-dependent epimerase/dehydratase" evidence="3">
    <location>
        <begin position="10"/>
        <end position="269"/>
    </location>
</feature>
<proteinExistence type="inferred from homology"/>
<dbReference type="InterPro" id="IPR036291">
    <property type="entry name" value="NAD(P)-bd_dom_sf"/>
</dbReference>
<dbReference type="SUPFAM" id="SSF51735">
    <property type="entry name" value="NAD(P)-binding Rossmann-fold domains"/>
    <property type="match status" value="1"/>
</dbReference>
<name>A0A165ES96_9BASI</name>
<reference evidence="4 5" key="1">
    <citation type="journal article" date="2016" name="Mol. Biol. Evol.">
        <title>Comparative Genomics of Early-Diverging Mushroom-Forming Fungi Provides Insights into the Origins of Lignocellulose Decay Capabilities.</title>
        <authorList>
            <person name="Nagy L.G."/>
            <person name="Riley R."/>
            <person name="Tritt A."/>
            <person name="Adam C."/>
            <person name="Daum C."/>
            <person name="Floudas D."/>
            <person name="Sun H."/>
            <person name="Yadav J.S."/>
            <person name="Pangilinan J."/>
            <person name="Larsson K.H."/>
            <person name="Matsuura K."/>
            <person name="Barry K."/>
            <person name="Labutti K."/>
            <person name="Kuo R."/>
            <person name="Ohm R.A."/>
            <person name="Bhattacharya S.S."/>
            <person name="Shirouzu T."/>
            <person name="Yoshinaga Y."/>
            <person name="Martin F.M."/>
            <person name="Grigoriev I.V."/>
            <person name="Hibbett D.S."/>
        </authorList>
    </citation>
    <scope>NUCLEOTIDE SEQUENCE [LARGE SCALE GENOMIC DNA]</scope>
    <source>
        <strain evidence="4 5">HHB12733</strain>
    </source>
</reference>
<dbReference type="STRING" id="1353952.A0A165ES96"/>
<dbReference type="AlphaFoldDB" id="A0A165ES96"/>
<keyword evidence="5" id="KW-1185">Reference proteome</keyword>
<sequence>MTVVNAPSKVLLTGANGFIAVWILRYLLEAGYSVRGTVRSASKGDYLKRKFAQYGDKLEIEEVADITAPGAFDKSVVGVDAVLHTASPVTFTGTYDGEPQAVVVPAIEATKTLLESVLKHGTSVKRVIVTSSVVALMQPHGNSYTYTDKDWNEYAIDEVTKNKEGAPAYLFYFAAKALAEKEAWLFYGLHKREIKWDLTTILPPYVFGPLIHETDVAQTNGKPQSFLYGNLMQERDAKALGNEGGAWIDVRDTATGHVRALQVAEASEERLIISAGTFFWQDVLDTVASVEPKIEGIPRGVPGVERGSASGPDSSKANRILGLKYISLAESVADAIKTVRELSA</sequence>
<dbReference type="EMBL" id="KV423995">
    <property type="protein sequence ID" value="KZT55430.1"/>
    <property type="molecule type" value="Genomic_DNA"/>
</dbReference>
<keyword evidence="1" id="KW-0560">Oxidoreductase</keyword>
<accession>A0A165ES96</accession>
<comment type="similarity">
    <text evidence="2">Belongs to the NAD(P)-dependent epimerase/dehydratase family. Dihydroflavonol-4-reductase subfamily.</text>
</comment>
<protein>
    <submittedName>
        <fullName evidence="4">D-lactaldehyde dehydrogenase</fullName>
    </submittedName>
</protein>
<evidence type="ECO:0000259" key="3">
    <source>
        <dbReference type="Pfam" id="PF01370"/>
    </source>
</evidence>
<dbReference type="OrthoDB" id="2735536at2759"/>
<dbReference type="Pfam" id="PF01370">
    <property type="entry name" value="Epimerase"/>
    <property type="match status" value="1"/>
</dbReference>
<dbReference type="PANTHER" id="PTHR10366">
    <property type="entry name" value="NAD DEPENDENT EPIMERASE/DEHYDRATASE"/>
    <property type="match status" value="1"/>
</dbReference>
<dbReference type="InterPro" id="IPR050425">
    <property type="entry name" value="NAD(P)_dehydrat-like"/>
</dbReference>
<dbReference type="InterPro" id="IPR001509">
    <property type="entry name" value="Epimerase_deHydtase"/>
</dbReference>
<dbReference type="InParanoid" id="A0A165ES96"/>
<dbReference type="Proteomes" id="UP000076842">
    <property type="component" value="Unassembled WGS sequence"/>
</dbReference>
<organism evidence="4 5">
    <name type="scientific">Calocera cornea HHB12733</name>
    <dbReference type="NCBI Taxonomy" id="1353952"/>
    <lineage>
        <taxon>Eukaryota</taxon>
        <taxon>Fungi</taxon>
        <taxon>Dikarya</taxon>
        <taxon>Basidiomycota</taxon>
        <taxon>Agaricomycotina</taxon>
        <taxon>Dacrymycetes</taxon>
        <taxon>Dacrymycetales</taxon>
        <taxon>Dacrymycetaceae</taxon>
        <taxon>Calocera</taxon>
    </lineage>
</organism>
<dbReference type="Gene3D" id="3.40.50.720">
    <property type="entry name" value="NAD(P)-binding Rossmann-like Domain"/>
    <property type="match status" value="1"/>
</dbReference>
<dbReference type="PANTHER" id="PTHR10366:SF564">
    <property type="entry name" value="STEROL-4-ALPHA-CARBOXYLATE 3-DEHYDROGENASE, DECARBOXYLATING"/>
    <property type="match status" value="1"/>
</dbReference>
<evidence type="ECO:0000313" key="5">
    <source>
        <dbReference type="Proteomes" id="UP000076842"/>
    </source>
</evidence>
<dbReference type="GO" id="GO:0016616">
    <property type="term" value="F:oxidoreductase activity, acting on the CH-OH group of donors, NAD or NADP as acceptor"/>
    <property type="evidence" value="ECO:0007669"/>
    <property type="project" value="TreeGrafter"/>
</dbReference>
<evidence type="ECO:0000313" key="4">
    <source>
        <dbReference type="EMBL" id="KZT55430.1"/>
    </source>
</evidence>